<protein>
    <submittedName>
        <fullName evidence="1">Uncharacterized protein</fullName>
    </submittedName>
</protein>
<evidence type="ECO:0000313" key="2">
    <source>
        <dbReference type="Proteomes" id="UP000814033"/>
    </source>
</evidence>
<gene>
    <name evidence="1" type="ORF">FA95DRAFT_1576970</name>
</gene>
<reference evidence="1" key="2">
    <citation type="journal article" date="2022" name="New Phytol.">
        <title>Evolutionary transition to the ectomycorrhizal habit in the genomes of a hyperdiverse lineage of mushroom-forming fungi.</title>
        <authorList>
            <person name="Looney B."/>
            <person name="Miyauchi S."/>
            <person name="Morin E."/>
            <person name="Drula E."/>
            <person name="Courty P.E."/>
            <person name="Kohler A."/>
            <person name="Kuo A."/>
            <person name="LaButti K."/>
            <person name="Pangilinan J."/>
            <person name="Lipzen A."/>
            <person name="Riley R."/>
            <person name="Andreopoulos W."/>
            <person name="He G."/>
            <person name="Johnson J."/>
            <person name="Nolan M."/>
            <person name="Tritt A."/>
            <person name="Barry K.W."/>
            <person name="Grigoriev I.V."/>
            <person name="Nagy L.G."/>
            <person name="Hibbett D."/>
            <person name="Henrissat B."/>
            <person name="Matheny P.B."/>
            <person name="Labbe J."/>
            <person name="Martin F.M."/>
        </authorList>
    </citation>
    <scope>NUCLEOTIDE SEQUENCE</scope>
    <source>
        <strain evidence="1">FP105234-sp</strain>
    </source>
</reference>
<organism evidence="1 2">
    <name type="scientific">Auriscalpium vulgare</name>
    <dbReference type="NCBI Taxonomy" id="40419"/>
    <lineage>
        <taxon>Eukaryota</taxon>
        <taxon>Fungi</taxon>
        <taxon>Dikarya</taxon>
        <taxon>Basidiomycota</taxon>
        <taxon>Agaricomycotina</taxon>
        <taxon>Agaricomycetes</taxon>
        <taxon>Russulales</taxon>
        <taxon>Auriscalpiaceae</taxon>
        <taxon>Auriscalpium</taxon>
    </lineage>
</organism>
<accession>A0ACB8R8T5</accession>
<proteinExistence type="predicted"/>
<sequence>MLFVVPQALVPNPHTPYPYYHSPSPSAYPAYFPAPHAPHSPSYLSPTDDYAAPFAPTDLQTSEARYRRALAELHAAEGARESAARLHQREAAAFDRQLEQLAVQAHAERAQREHALWLHREQEQQFLHAERETLRTQQRRVGRYDSVDPLWLGYPAPTRQRMPAPATHGEKAASLQDILALLYGQQPAPAPTPQTVRTVPDIKGKGKAPAAPVPDTLQARLEQRARLESDKEIKDMLLSLSSGLAPSAAAEKAASPARAPAFAPTVPARTAPPARTASSARNAPPVPRTAPPAPRTPPHAPRTPPTPLSAIDTIHTALRALPTPAPGDAPAAAQYTHALEGLLEQLDGVQSDGDEVVRAARRAAVRVVESALERVERGAAAPAPVDAVHAESSSAPTAPELDNTPSAPAPQDELESSDGDEVVRAARRAAVRVVESALERVERGAAAPAPVDAVHAESSSAPTAPELDNTPSAPAPQDELESVPAQSVETSVADEVAAAAPGVEAPSPADDARVELSAASTPTTPETVNTATSPTPAAQGEDEFALSVAEQPVAPVAGHEAAVADAAVVETRPSPADEVAVAYTPAADVTPAPEAAQDADERAHSAPEPSPSSAVASPPRPRSASPAQSSGSGSPQPELLFDSLAHVQFALPPQRDAHAVTHGDTGDAVLVYGADSSEGSSEGERSADEWSEVDAVDA</sequence>
<reference evidence="1" key="1">
    <citation type="submission" date="2021-02" db="EMBL/GenBank/DDBJ databases">
        <authorList>
            <consortium name="DOE Joint Genome Institute"/>
            <person name="Ahrendt S."/>
            <person name="Looney B.P."/>
            <person name="Miyauchi S."/>
            <person name="Morin E."/>
            <person name="Drula E."/>
            <person name="Courty P.E."/>
            <person name="Chicoki N."/>
            <person name="Fauchery L."/>
            <person name="Kohler A."/>
            <person name="Kuo A."/>
            <person name="Labutti K."/>
            <person name="Pangilinan J."/>
            <person name="Lipzen A."/>
            <person name="Riley R."/>
            <person name="Andreopoulos W."/>
            <person name="He G."/>
            <person name="Johnson J."/>
            <person name="Barry K.W."/>
            <person name="Grigoriev I.V."/>
            <person name="Nagy L."/>
            <person name="Hibbett D."/>
            <person name="Henrissat B."/>
            <person name="Matheny P.B."/>
            <person name="Labbe J."/>
            <person name="Martin F."/>
        </authorList>
    </citation>
    <scope>NUCLEOTIDE SEQUENCE</scope>
    <source>
        <strain evidence="1">FP105234-sp</strain>
    </source>
</reference>
<dbReference type="Proteomes" id="UP000814033">
    <property type="component" value="Unassembled WGS sequence"/>
</dbReference>
<keyword evidence="2" id="KW-1185">Reference proteome</keyword>
<comment type="caution">
    <text evidence="1">The sequence shown here is derived from an EMBL/GenBank/DDBJ whole genome shotgun (WGS) entry which is preliminary data.</text>
</comment>
<dbReference type="EMBL" id="MU276197">
    <property type="protein sequence ID" value="KAI0040423.1"/>
    <property type="molecule type" value="Genomic_DNA"/>
</dbReference>
<name>A0ACB8R8T5_9AGAM</name>
<evidence type="ECO:0000313" key="1">
    <source>
        <dbReference type="EMBL" id="KAI0040423.1"/>
    </source>
</evidence>